<evidence type="ECO:0000259" key="9">
    <source>
        <dbReference type="Pfam" id="PF09430"/>
    </source>
</evidence>
<dbReference type="Pfam" id="PF09430">
    <property type="entry name" value="EMC7_beta-sandw"/>
    <property type="match status" value="1"/>
</dbReference>
<dbReference type="EMBL" id="MU032347">
    <property type="protein sequence ID" value="KAF3765828.1"/>
    <property type="molecule type" value="Genomic_DNA"/>
</dbReference>
<evidence type="ECO:0000256" key="6">
    <source>
        <dbReference type="SAM" id="MobiDB-lite"/>
    </source>
</evidence>
<comment type="caution">
    <text evidence="10">The sequence shown here is derived from an EMBL/GenBank/DDBJ whole genome shotgun (WGS) entry which is preliminary data.</text>
</comment>
<reference evidence="10" key="1">
    <citation type="journal article" date="2020" name="Phytopathology">
        <title>Genome sequence of the chestnut blight fungus Cryphonectria parasitica EP155: A fundamental resource for an archetypical invasive plant pathogen.</title>
        <authorList>
            <person name="Crouch J.A."/>
            <person name="Dawe A."/>
            <person name="Aerts A."/>
            <person name="Barry K."/>
            <person name="Churchill A.C.L."/>
            <person name="Grimwood J."/>
            <person name="Hillman B."/>
            <person name="Milgroom M.G."/>
            <person name="Pangilinan J."/>
            <person name="Smith M."/>
            <person name="Salamov A."/>
            <person name="Schmutz J."/>
            <person name="Yadav J."/>
            <person name="Grigoriev I.V."/>
            <person name="Nuss D."/>
        </authorList>
    </citation>
    <scope>NUCLEOTIDE SEQUENCE</scope>
    <source>
        <strain evidence="10">EP155</strain>
    </source>
</reference>
<gene>
    <name evidence="10" type="ORF">M406DRAFT_351175</name>
</gene>
<feature type="compositionally biased region" description="Low complexity" evidence="6">
    <location>
        <begin position="229"/>
        <end position="243"/>
    </location>
</feature>
<feature type="chain" id="PRO_5040477140" description="ER membrane protein complex subunit 7 beta-sandwich domain-containing protein" evidence="8">
    <location>
        <begin position="18"/>
        <end position="252"/>
    </location>
</feature>
<evidence type="ECO:0000256" key="1">
    <source>
        <dbReference type="ARBA" id="ARBA00004167"/>
    </source>
</evidence>
<dbReference type="OrthoDB" id="27095at2759"/>
<feature type="domain" description="ER membrane protein complex subunit 7 beta-sandwich" evidence="9">
    <location>
        <begin position="36"/>
        <end position="169"/>
    </location>
</feature>
<dbReference type="GO" id="GO:0072546">
    <property type="term" value="C:EMC complex"/>
    <property type="evidence" value="ECO:0007669"/>
    <property type="project" value="TreeGrafter"/>
</dbReference>
<dbReference type="GeneID" id="63839731"/>
<evidence type="ECO:0000256" key="5">
    <source>
        <dbReference type="ARBA" id="ARBA00023136"/>
    </source>
</evidence>
<protein>
    <recommendedName>
        <fullName evidence="9">ER membrane protein complex subunit 7 beta-sandwich domain-containing protein</fullName>
    </recommendedName>
</protein>
<feature type="signal peptide" evidence="8">
    <location>
        <begin position="1"/>
        <end position="17"/>
    </location>
</feature>
<feature type="region of interest" description="Disordered" evidence="6">
    <location>
        <begin position="192"/>
        <end position="252"/>
    </location>
</feature>
<dbReference type="AlphaFoldDB" id="A0A9P5CP57"/>
<evidence type="ECO:0000313" key="11">
    <source>
        <dbReference type="Proteomes" id="UP000803844"/>
    </source>
</evidence>
<feature type="transmembrane region" description="Helical" evidence="7">
    <location>
        <begin position="166"/>
        <end position="184"/>
    </location>
</feature>
<dbReference type="PANTHER" id="PTHR13605">
    <property type="entry name" value="ER MEMBRANE PROTEIN COMPLEX SUBUNIT 7"/>
    <property type="match status" value="1"/>
</dbReference>
<keyword evidence="5 7" id="KW-0472">Membrane</keyword>
<keyword evidence="4 7" id="KW-1133">Transmembrane helix</keyword>
<proteinExistence type="predicted"/>
<evidence type="ECO:0000313" key="10">
    <source>
        <dbReference type="EMBL" id="KAF3765828.1"/>
    </source>
</evidence>
<evidence type="ECO:0000256" key="8">
    <source>
        <dbReference type="SAM" id="SignalP"/>
    </source>
</evidence>
<dbReference type="Proteomes" id="UP000803844">
    <property type="component" value="Unassembled WGS sequence"/>
</dbReference>
<name>A0A9P5CP57_CRYP1</name>
<accession>A0A9P5CP57</accession>
<sequence>MRTSLFSSLLFPLLVAATTTTTSITLHIPPSNVLPNPRTLPPSTHATLTSLGVDASAYLTPSNTFVFHNVSQGSYLLDVHCPSHGFAPLRVDVLPVVSGEGQTQKEERVAGLKVSAWETYRGNDWDNKGEAVVVMGGSLGVRVMGQKAFYMERSTFNILSILKNPMILLGLVSMAIFIGMPKLVDNMDPEMRKEWEESQKSNPMNSLMGGGGGGQNPVANFDMASFLAGSSSSKDNNNDGGSSSKKEKGGRK</sequence>
<organism evidence="10 11">
    <name type="scientific">Cryphonectria parasitica (strain ATCC 38755 / EP155)</name>
    <dbReference type="NCBI Taxonomy" id="660469"/>
    <lineage>
        <taxon>Eukaryota</taxon>
        <taxon>Fungi</taxon>
        <taxon>Dikarya</taxon>
        <taxon>Ascomycota</taxon>
        <taxon>Pezizomycotina</taxon>
        <taxon>Sordariomycetes</taxon>
        <taxon>Sordariomycetidae</taxon>
        <taxon>Diaporthales</taxon>
        <taxon>Cryphonectriaceae</taxon>
        <taxon>Cryphonectria-Endothia species complex</taxon>
        <taxon>Cryphonectria</taxon>
    </lineage>
</organism>
<dbReference type="InterPro" id="IPR019008">
    <property type="entry name" value="Beta_sandwich_EMC7"/>
</dbReference>
<dbReference type="PANTHER" id="PTHR13605:SF4">
    <property type="entry name" value="ER MEMBRANE PROTEIN COMPLEX SUBUNIT 7"/>
    <property type="match status" value="1"/>
</dbReference>
<evidence type="ECO:0000256" key="3">
    <source>
        <dbReference type="ARBA" id="ARBA00022729"/>
    </source>
</evidence>
<comment type="subcellular location">
    <subcellularLocation>
        <location evidence="1">Membrane</location>
        <topology evidence="1">Single-pass membrane protein</topology>
    </subcellularLocation>
</comment>
<keyword evidence="3 8" id="KW-0732">Signal</keyword>
<dbReference type="InterPro" id="IPR039163">
    <property type="entry name" value="EMC7"/>
</dbReference>
<keyword evidence="11" id="KW-1185">Reference proteome</keyword>
<evidence type="ECO:0000256" key="2">
    <source>
        <dbReference type="ARBA" id="ARBA00022692"/>
    </source>
</evidence>
<evidence type="ECO:0000256" key="7">
    <source>
        <dbReference type="SAM" id="Phobius"/>
    </source>
</evidence>
<keyword evidence="2 7" id="KW-0812">Transmembrane</keyword>
<dbReference type="RefSeq" id="XP_040776789.1">
    <property type="nucleotide sequence ID" value="XM_040922602.1"/>
</dbReference>
<evidence type="ECO:0000256" key="4">
    <source>
        <dbReference type="ARBA" id="ARBA00022989"/>
    </source>
</evidence>